<feature type="transmembrane region" description="Helical" evidence="1">
    <location>
        <begin position="116"/>
        <end position="135"/>
    </location>
</feature>
<dbReference type="Proteomes" id="UP001589813">
    <property type="component" value="Unassembled WGS sequence"/>
</dbReference>
<keyword evidence="1" id="KW-0812">Transmembrane</keyword>
<keyword evidence="1" id="KW-0472">Membrane</keyword>
<feature type="transmembrane region" description="Helical" evidence="1">
    <location>
        <begin position="43"/>
        <end position="67"/>
    </location>
</feature>
<comment type="caution">
    <text evidence="3">The sequence shown here is derived from an EMBL/GenBank/DDBJ whole genome shotgun (WGS) entry which is preliminary data.</text>
</comment>
<keyword evidence="1" id="KW-1133">Transmembrane helix</keyword>
<accession>A0ABV6BH73</accession>
<protein>
    <submittedName>
        <fullName evidence="3">Lysostaphin resistance A-like protein</fullName>
    </submittedName>
</protein>
<feature type="transmembrane region" description="Helical" evidence="1">
    <location>
        <begin position="182"/>
        <end position="202"/>
    </location>
</feature>
<dbReference type="RefSeq" id="WP_377246200.1">
    <property type="nucleotide sequence ID" value="NZ_JBHLXP010000004.1"/>
</dbReference>
<gene>
    <name evidence="3" type="ORF">ACFFJP_15730</name>
</gene>
<feature type="transmembrane region" description="Helical" evidence="1">
    <location>
        <begin position="270"/>
        <end position="291"/>
    </location>
</feature>
<evidence type="ECO:0000313" key="3">
    <source>
        <dbReference type="EMBL" id="MFC0049749.1"/>
    </source>
</evidence>
<proteinExistence type="predicted"/>
<evidence type="ECO:0000256" key="1">
    <source>
        <dbReference type="SAM" id="Phobius"/>
    </source>
</evidence>
<evidence type="ECO:0000313" key="4">
    <source>
        <dbReference type="Proteomes" id="UP001589813"/>
    </source>
</evidence>
<feature type="transmembrane region" description="Helical" evidence="1">
    <location>
        <begin position="155"/>
        <end position="176"/>
    </location>
</feature>
<evidence type="ECO:0000259" key="2">
    <source>
        <dbReference type="Pfam" id="PF02517"/>
    </source>
</evidence>
<dbReference type="EMBL" id="JBHLXP010000004">
    <property type="protein sequence ID" value="MFC0049749.1"/>
    <property type="molecule type" value="Genomic_DNA"/>
</dbReference>
<feature type="transmembrane region" description="Helical" evidence="1">
    <location>
        <begin position="74"/>
        <end position="96"/>
    </location>
</feature>
<name>A0ABV6BH73_9GAMM</name>
<keyword evidence="4" id="KW-1185">Reference proteome</keyword>
<dbReference type="Pfam" id="PF02517">
    <property type="entry name" value="Rce1-like"/>
    <property type="match status" value="1"/>
</dbReference>
<sequence>MTLFAFIALALAMLTLGSRIRLPAGLLPLWSLGFALLALGLAWQAGLVSLSAAAVLLLQAALALWLILGSAPRWLSGAGWMLLVLLALAIALHWLPGIQNPLLVDAQQLTPDAIPYTLYANFDKGWAGFCLLLALWPSQQQGDLWQRYQRGFWPVLPLTVIAALGLALGFGLVQPAPKLPEFWLSFIACNLLLTCVAEEALFRGLLQRPLRDALSGRGVREGAAAWLAIALISILFGLAHLAGGWAYACVAAVASVGYGWAYQRSGRIEVAVLTHFAVNWLHFSLLTYPMLREG</sequence>
<organism evidence="3 4">
    <name type="scientific">Rheinheimera tilapiae</name>
    <dbReference type="NCBI Taxonomy" id="875043"/>
    <lineage>
        <taxon>Bacteria</taxon>
        <taxon>Pseudomonadati</taxon>
        <taxon>Pseudomonadota</taxon>
        <taxon>Gammaproteobacteria</taxon>
        <taxon>Chromatiales</taxon>
        <taxon>Chromatiaceae</taxon>
        <taxon>Rheinheimera</taxon>
    </lineage>
</organism>
<feature type="transmembrane region" description="Helical" evidence="1">
    <location>
        <begin position="223"/>
        <end position="239"/>
    </location>
</feature>
<reference evidence="3 4" key="1">
    <citation type="submission" date="2024-09" db="EMBL/GenBank/DDBJ databases">
        <authorList>
            <person name="Sun Q."/>
            <person name="Mori K."/>
        </authorList>
    </citation>
    <scope>NUCLEOTIDE SEQUENCE [LARGE SCALE GENOMIC DNA]</scope>
    <source>
        <strain evidence="3 4">KCTC 23315</strain>
    </source>
</reference>
<feature type="transmembrane region" description="Helical" evidence="1">
    <location>
        <begin position="245"/>
        <end position="263"/>
    </location>
</feature>
<feature type="domain" description="CAAX prenyl protease 2/Lysostaphin resistance protein A-like" evidence="2">
    <location>
        <begin position="182"/>
        <end position="281"/>
    </location>
</feature>
<dbReference type="InterPro" id="IPR003675">
    <property type="entry name" value="Rce1/LyrA-like_dom"/>
</dbReference>